<dbReference type="Proteomes" id="UP000003100">
    <property type="component" value="Unassembled WGS sequence"/>
</dbReference>
<comment type="caution">
    <text evidence="2">The sequence shown here is derived from an EMBL/GenBank/DDBJ whole genome shotgun (WGS) entry which is preliminary data.</text>
</comment>
<feature type="transmembrane region" description="Helical" evidence="1">
    <location>
        <begin position="12"/>
        <end position="42"/>
    </location>
</feature>
<keyword evidence="1" id="KW-0472">Membrane</keyword>
<dbReference type="PANTHER" id="PTHR37422:SF13">
    <property type="entry name" value="LIPOPOLYSACCHARIDE BIOSYNTHESIS PROTEIN PA4999-RELATED"/>
    <property type="match status" value="1"/>
</dbReference>
<dbReference type="AlphaFoldDB" id="C0CGX9"/>
<dbReference type="PATRIC" id="fig|476272.21.peg.3098"/>
<feature type="transmembrane region" description="Helical" evidence="1">
    <location>
        <begin position="97"/>
        <end position="129"/>
    </location>
</feature>
<evidence type="ECO:0000313" key="2">
    <source>
        <dbReference type="EMBL" id="EEG51035.1"/>
    </source>
</evidence>
<feature type="transmembrane region" description="Helical" evidence="1">
    <location>
        <begin position="62"/>
        <end position="85"/>
    </location>
</feature>
<protein>
    <recommendedName>
        <fullName evidence="4">Lipid A core-O-antigen ligase and related enzymes</fullName>
    </recommendedName>
</protein>
<gene>
    <name evidence="2" type="ORF">RUMHYD_00092</name>
</gene>
<dbReference type="InterPro" id="IPR051533">
    <property type="entry name" value="WaaL-like"/>
</dbReference>
<evidence type="ECO:0000256" key="1">
    <source>
        <dbReference type="SAM" id="Phobius"/>
    </source>
</evidence>
<feature type="transmembrane region" description="Helical" evidence="1">
    <location>
        <begin position="384"/>
        <end position="404"/>
    </location>
</feature>
<proteinExistence type="predicted"/>
<dbReference type="PANTHER" id="PTHR37422">
    <property type="entry name" value="TEICHURONIC ACID BIOSYNTHESIS PROTEIN TUAE"/>
    <property type="match status" value="1"/>
</dbReference>
<dbReference type="HOGENOM" id="CLU_619190_0_0_9"/>
<keyword evidence="1" id="KW-0812">Transmembrane</keyword>
<accession>C0CGX9</accession>
<evidence type="ECO:0000313" key="3">
    <source>
        <dbReference type="Proteomes" id="UP000003100"/>
    </source>
</evidence>
<keyword evidence="3" id="KW-1185">Reference proteome</keyword>
<sequence>MNNKKYIYTEFVLLILLSISQFFGVTGANLGIVLCIICLFCLLPEKKDTEALFIAMPAFNMFSYSLGKTSLFYLLIILYSVKYLWHKNFRVNKRKMIIFFLCCLFTITIQDVEVWVKWVLQFWLMILLFNDKNLDQNFENIIKYTSVSAVLSSIVGYVMQINGKSIYTRSYVYIQDAGSTTRFAGLIGDSVFYGQFIAVLIAANLTLAYRNKKYTMFAYIASAIMAAFVLLSFSKTAILLIAVEVTGYIVFLIARNSNNRKNIFKNILLIFGVWAVIMLLYQYVMTHTDNILIKGFLTRFSANDLWTGRTSIAETYFEWLSTDWKYWLSGMEYSQYTSGIQNGNLLITRAHNIYIETACLFGIIPAIILLVALVCYFYRLQIKYRVSMMSYLPLLVLAASGISLHGHFEWHYYFLCSITFACVHSDIRKRKEIRSNEINAIY</sequence>
<keyword evidence="1" id="KW-1133">Transmembrane helix</keyword>
<dbReference type="EMBL" id="ACBZ01000002">
    <property type="protein sequence ID" value="EEG51035.1"/>
    <property type="molecule type" value="Genomic_DNA"/>
</dbReference>
<feature type="transmembrane region" description="Helical" evidence="1">
    <location>
        <begin position="266"/>
        <end position="284"/>
    </location>
</feature>
<reference evidence="2 3" key="1">
    <citation type="submission" date="2009-01" db="EMBL/GenBank/DDBJ databases">
        <authorList>
            <person name="Fulton L."/>
            <person name="Clifton S."/>
            <person name="Fulton B."/>
            <person name="Xu J."/>
            <person name="Minx P."/>
            <person name="Pepin K.H."/>
            <person name="Johnson M."/>
            <person name="Bhonagiri V."/>
            <person name="Nash W.E."/>
            <person name="Mardis E.R."/>
            <person name="Wilson R.K."/>
        </authorList>
    </citation>
    <scope>NUCLEOTIDE SEQUENCE [LARGE SCALE GENOMIC DNA]</scope>
    <source>
        <strain evidence="3">DSM 10507 / JCM 14656 / S5a33</strain>
    </source>
</reference>
<feature type="transmembrane region" description="Helical" evidence="1">
    <location>
        <begin position="353"/>
        <end position="377"/>
    </location>
</feature>
<name>C0CGX9_BLAHS</name>
<reference evidence="2 3" key="2">
    <citation type="submission" date="2009-02" db="EMBL/GenBank/DDBJ databases">
        <title>Draft genome sequence of Blautia hydrogenotrophica DSM 10507 (Ruminococcus hydrogenotrophicus DSM 10507).</title>
        <authorList>
            <person name="Sudarsanam P."/>
            <person name="Ley R."/>
            <person name="Guruge J."/>
            <person name="Turnbaugh P.J."/>
            <person name="Mahowald M."/>
            <person name="Liep D."/>
            <person name="Gordon J."/>
        </authorList>
    </citation>
    <scope>NUCLEOTIDE SEQUENCE [LARGE SCALE GENOMIC DNA]</scope>
    <source>
        <strain evidence="3">DSM 10507 / JCM 14656 / S5a33</strain>
    </source>
</reference>
<organism evidence="2 3">
    <name type="scientific">Blautia hydrogenotrophica (strain DSM 10507 / JCM 14656 / S5a33)</name>
    <name type="common">Ruminococcus hydrogenotrophicus</name>
    <dbReference type="NCBI Taxonomy" id="476272"/>
    <lineage>
        <taxon>Bacteria</taxon>
        <taxon>Bacillati</taxon>
        <taxon>Bacillota</taxon>
        <taxon>Clostridia</taxon>
        <taxon>Lachnospirales</taxon>
        <taxon>Lachnospiraceae</taxon>
        <taxon>Blautia</taxon>
    </lineage>
</organism>
<evidence type="ECO:0008006" key="4">
    <source>
        <dbReference type="Google" id="ProtNLM"/>
    </source>
</evidence>
<feature type="transmembrane region" description="Helical" evidence="1">
    <location>
        <begin position="237"/>
        <end position="254"/>
    </location>
</feature>
<feature type="transmembrane region" description="Helical" evidence="1">
    <location>
        <begin position="214"/>
        <end position="231"/>
    </location>
</feature>